<evidence type="ECO:0008006" key="4">
    <source>
        <dbReference type="Google" id="ProtNLM"/>
    </source>
</evidence>
<reference evidence="2 3" key="1">
    <citation type="submission" date="2022-03" db="EMBL/GenBank/DDBJ databases">
        <title>Mucilaginibacter sp. isolated from the gut of Protaetia brevitarsis seulensis larvae.</title>
        <authorList>
            <person name="Won M."/>
            <person name="Kim S.-J."/>
            <person name="Kwon S.-W."/>
        </authorList>
    </citation>
    <scope>NUCLEOTIDE SEQUENCE [LARGE SCALE GENOMIC DNA]</scope>
    <source>
        <strain evidence="2 3">CFWR-12</strain>
    </source>
</reference>
<feature type="transmembrane region" description="Helical" evidence="1">
    <location>
        <begin position="155"/>
        <end position="172"/>
    </location>
</feature>
<keyword evidence="3" id="KW-1185">Reference proteome</keyword>
<organism evidence="2 3">
    <name type="scientific">Agromyces larvae</name>
    <dbReference type="NCBI Taxonomy" id="2929802"/>
    <lineage>
        <taxon>Bacteria</taxon>
        <taxon>Bacillati</taxon>
        <taxon>Actinomycetota</taxon>
        <taxon>Actinomycetes</taxon>
        <taxon>Micrococcales</taxon>
        <taxon>Microbacteriaceae</taxon>
        <taxon>Agromyces</taxon>
    </lineage>
</organism>
<evidence type="ECO:0000313" key="2">
    <source>
        <dbReference type="EMBL" id="UOE43365.1"/>
    </source>
</evidence>
<feature type="transmembrane region" description="Helical" evidence="1">
    <location>
        <begin position="344"/>
        <end position="363"/>
    </location>
</feature>
<sequence>MTVTHSHDEVTERAYLEEVRREVAAVDPAQADGIVAELGEHLREARADAAERGDSFDLDAALSDLGDPAVIAAAVERPAGDPAASAGRGATDEGGSVSRPAGAPYGASRFLDSTAGVAITLVLIGIPVISAGFWAFLVGLALLWTSRRWRLGDKVFATVAIPATVAFFLLVLRTTGFGYLWTALVLAPPVIAVVLLLRLRRSADDRRRVLQVPRAPRHDAPRGGVLGVADRWPGAVLAIAAVPVATAIVTVPALVSHSWAALPVTGWIGALVLVIGIAELLVSRGWSTAERILGVLATGAAGAVLAVTLSGVIGAIPGVRACQGDVCIDLAPGLPDPVTLLDPLVRFVLPFVLVAVGWAAARFRSAREQVDSLDGWPAAIAAAVGMLFGAVAVAAVFALRTAEPAAPGEVAGSAIVAAWLAIAGSLLWLVGVVVVLRSRRWGSADRLIATISAPLLWLGALLVVDSAATAGGRYYGSDPNPSLTDSLAITGAWPVVLAIVGAVQLAIAVRLLVARAR</sequence>
<accession>A0ABY4BW02</accession>
<keyword evidence="1" id="KW-0472">Membrane</keyword>
<gene>
    <name evidence="2" type="ORF">MTO99_14395</name>
</gene>
<dbReference type="Pfam" id="PF22564">
    <property type="entry name" value="HAAS"/>
    <property type="match status" value="1"/>
</dbReference>
<feature type="transmembrane region" description="Helical" evidence="1">
    <location>
        <begin position="260"/>
        <end position="281"/>
    </location>
</feature>
<feature type="transmembrane region" description="Helical" evidence="1">
    <location>
        <begin position="117"/>
        <end position="143"/>
    </location>
</feature>
<dbReference type="RefSeq" id="WP_243554323.1">
    <property type="nucleotide sequence ID" value="NZ_CP094528.1"/>
</dbReference>
<feature type="transmembrane region" description="Helical" evidence="1">
    <location>
        <begin position="491"/>
        <end position="513"/>
    </location>
</feature>
<feature type="transmembrane region" description="Helical" evidence="1">
    <location>
        <begin position="232"/>
        <end position="254"/>
    </location>
</feature>
<feature type="transmembrane region" description="Helical" evidence="1">
    <location>
        <begin position="375"/>
        <end position="399"/>
    </location>
</feature>
<proteinExistence type="predicted"/>
<dbReference type="Proteomes" id="UP000832097">
    <property type="component" value="Chromosome"/>
</dbReference>
<evidence type="ECO:0000313" key="3">
    <source>
        <dbReference type="Proteomes" id="UP000832097"/>
    </source>
</evidence>
<keyword evidence="1" id="KW-0812">Transmembrane</keyword>
<name>A0ABY4BW02_9MICO</name>
<feature type="transmembrane region" description="Helical" evidence="1">
    <location>
        <begin position="178"/>
        <end position="199"/>
    </location>
</feature>
<evidence type="ECO:0000256" key="1">
    <source>
        <dbReference type="SAM" id="Phobius"/>
    </source>
</evidence>
<keyword evidence="1" id="KW-1133">Transmembrane helix</keyword>
<dbReference type="EMBL" id="CP094528">
    <property type="protein sequence ID" value="UOE43365.1"/>
    <property type="molecule type" value="Genomic_DNA"/>
</dbReference>
<protein>
    <recommendedName>
        <fullName evidence="4">DUF2157 domain-containing protein</fullName>
    </recommendedName>
</protein>
<feature type="transmembrane region" description="Helical" evidence="1">
    <location>
        <begin position="447"/>
        <end position="471"/>
    </location>
</feature>
<feature type="transmembrane region" description="Helical" evidence="1">
    <location>
        <begin position="411"/>
        <end position="435"/>
    </location>
</feature>
<feature type="transmembrane region" description="Helical" evidence="1">
    <location>
        <begin position="293"/>
        <end position="316"/>
    </location>
</feature>